<evidence type="ECO:0000313" key="1">
    <source>
        <dbReference type="EMBL" id="GAA0871770.1"/>
    </source>
</evidence>
<reference evidence="2" key="1">
    <citation type="journal article" date="2019" name="Int. J. Syst. Evol. Microbiol.">
        <title>The Global Catalogue of Microorganisms (GCM) 10K type strain sequencing project: providing services to taxonomists for standard genome sequencing and annotation.</title>
        <authorList>
            <consortium name="The Broad Institute Genomics Platform"/>
            <consortium name="The Broad Institute Genome Sequencing Center for Infectious Disease"/>
            <person name="Wu L."/>
            <person name="Ma J."/>
        </authorList>
    </citation>
    <scope>NUCLEOTIDE SEQUENCE [LARGE SCALE GENOMIC DNA]</scope>
    <source>
        <strain evidence="2">JCM 16082</strain>
    </source>
</reference>
<dbReference type="Proteomes" id="UP001500507">
    <property type="component" value="Unassembled WGS sequence"/>
</dbReference>
<sequence length="71" mass="8215">MVVLFEFKDGSMTIHTQSISAEAPNGQLNGRWTIHRPIVQLNFLSFIKGDKEGKFVANKIYRHENDYHTTH</sequence>
<proteinExistence type="predicted"/>
<evidence type="ECO:0000313" key="2">
    <source>
        <dbReference type="Proteomes" id="UP001500507"/>
    </source>
</evidence>
<comment type="caution">
    <text evidence="1">The sequence shown here is derived from an EMBL/GenBank/DDBJ whole genome shotgun (WGS) entry which is preliminary data.</text>
</comment>
<protein>
    <submittedName>
        <fullName evidence="1">Uncharacterized protein</fullName>
    </submittedName>
</protein>
<keyword evidence="2" id="KW-1185">Reference proteome</keyword>
<dbReference type="EMBL" id="BAAAFG010000012">
    <property type="protein sequence ID" value="GAA0871770.1"/>
    <property type="molecule type" value="Genomic_DNA"/>
</dbReference>
<gene>
    <name evidence="1" type="ORF">GCM10009117_09160</name>
</gene>
<organism evidence="1 2">
    <name type="scientific">Gangjinia marincola</name>
    <dbReference type="NCBI Taxonomy" id="578463"/>
    <lineage>
        <taxon>Bacteria</taxon>
        <taxon>Pseudomonadati</taxon>
        <taxon>Bacteroidota</taxon>
        <taxon>Flavobacteriia</taxon>
        <taxon>Flavobacteriales</taxon>
        <taxon>Flavobacteriaceae</taxon>
        <taxon>Gangjinia</taxon>
    </lineage>
</organism>
<name>A0ABP3XTT8_9FLAO</name>
<accession>A0ABP3XTT8</accession>